<dbReference type="OrthoDB" id="9778383at2"/>
<dbReference type="PANTHER" id="PTHR43605:SF10">
    <property type="entry name" value="ACYL-COA SYNTHETASE MEDIUM CHAIN FAMILY MEMBER 3"/>
    <property type="match status" value="1"/>
</dbReference>
<evidence type="ECO:0000313" key="7">
    <source>
        <dbReference type="EMBL" id="ALC83632.1"/>
    </source>
</evidence>
<dbReference type="InterPro" id="IPR000873">
    <property type="entry name" value="AMP-dep_synth/lig_dom"/>
</dbReference>
<dbReference type="Gene3D" id="3.30.300.30">
    <property type="match status" value="1"/>
</dbReference>
<dbReference type="GO" id="GO:0016405">
    <property type="term" value="F:CoA-ligase activity"/>
    <property type="evidence" value="ECO:0007669"/>
    <property type="project" value="UniProtKB-ARBA"/>
</dbReference>
<evidence type="ECO:0000256" key="2">
    <source>
        <dbReference type="ARBA" id="ARBA00022598"/>
    </source>
</evidence>
<sequence length="527" mass="59615">MLNLNDLLPDNEYNLIDEIEKYSSEQTAIKWLNEQGDRQEISYAQLLKQVNKQANVLTELELKKGDHVLVIMPRLIDAYVTYLACFKTGIVVIPSSEMLRAKDIEYRLNHGEIKAVISYHLFTGEVDKVKDTPATLKRKISIGGEVSGWLQMEELMENAADSFDTVPTLKDDTLLMSYTSGTTGQPKAVVHSHGWAYAHLRVAGKEWLDISETDTVWATAAPGWQKWVWSPLLSILGCGATGFVYNGKFNPEKYLELLQDEEINVLCCTPTEYRYMAKIDELEKYNLPMLHSAVSAGEPLNAEVITIFKNKLGVQVRDGYGQTENTLLIGTLKGVEPRLGSMGKPMLEGFVEIVDENGVPCEVGETGDIAVLKNLPSLFKGYFKEPERTERTIRGDYYITGDRATKDEDNYYWFQGRGDDVIISSGYTIGPFEVEDALVKHPMVKECAVVASPDEFRGTVVKAFIVLTQPVENEEKLMKELQTHAKTLTAPYKYPRRIEFVQDLPKTNSGKIRRVELREQELRKYLK</sequence>
<organism evidence="7 8">
    <name type="scientific">Bacillus gobiensis</name>
    <dbReference type="NCBI Taxonomy" id="1441095"/>
    <lineage>
        <taxon>Bacteria</taxon>
        <taxon>Bacillati</taxon>
        <taxon>Bacillota</taxon>
        <taxon>Bacilli</taxon>
        <taxon>Bacillales</taxon>
        <taxon>Bacillaceae</taxon>
        <taxon>Bacillus</taxon>
    </lineage>
</organism>
<evidence type="ECO:0000256" key="4">
    <source>
        <dbReference type="ARBA" id="ARBA00022840"/>
    </source>
</evidence>
<gene>
    <name evidence="7" type="ORF">AM592_20445</name>
</gene>
<dbReference type="GO" id="GO:0006637">
    <property type="term" value="P:acyl-CoA metabolic process"/>
    <property type="evidence" value="ECO:0007669"/>
    <property type="project" value="TreeGrafter"/>
</dbReference>
<dbReference type="PATRIC" id="fig|1441095.3.peg.4521"/>
<reference evidence="7 8" key="2">
    <citation type="journal article" date="2016" name="Int. J. Syst. Evol. Microbiol.">
        <title>Bacillus gobiensis sp. nov., isolated from a soil sample.</title>
        <authorList>
            <person name="Liu B."/>
            <person name="Liu G.H."/>
            <person name="Cetin S."/>
            <person name="Schumann P."/>
            <person name="Pan Z.Z."/>
            <person name="Chen Q.Q."/>
        </authorList>
    </citation>
    <scope>NUCLEOTIDE SEQUENCE [LARGE SCALE GENOMIC DNA]</scope>
    <source>
        <strain evidence="7 8">FJAT-4402</strain>
    </source>
</reference>
<keyword evidence="3" id="KW-0547">Nucleotide-binding</keyword>
<dbReference type="EMBL" id="CP012600">
    <property type="protein sequence ID" value="ALC83632.1"/>
    <property type="molecule type" value="Genomic_DNA"/>
</dbReference>
<evidence type="ECO:0000313" key="8">
    <source>
        <dbReference type="Proteomes" id="UP000067625"/>
    </source>
</evidence>
<dbReference type="GO" id="GO:0005524">
    <property type="term" value="F:ATP binding"/>
    <property type="evidence" value="ECO:0007669"/>
    <property type="project" value="UniProtKB-KW"/>
</dbReference>
<dbReference type="Proteomes" id="UP000067625">
    <property type="component" value="Chromosome"/>
</dbReference>
<dbReference type="STRING" id="1441095.AM592_20445"/>
<dbReference type="GO" id="GO:0006633">
    <property type="term" value="P:fatty acid biosynthetic process"/>
    <property type="evidence" value="ECO:0007669"/>
    <property type="project" value="TreeGrafter"/>
</dbReference>
<keyword evidence="8" id="KW-1185">Reference proteome</keyword>
<feature type="domain" description="AMP-binding enzyme C-terminal" evidence="6">
    <location>
        <begin position="433"/>
        <end position="511"/>
    </location>
</feature>
<keyword evidence="4" id="KW-0067">ATP-binding</keyword>
<dbReference type="Gene3D" id="3.40.50.12780">
    <property type="entry name" value="N-terminal domain of ligase-like"/>
    <property type="match status" value="1"/>
</dbReference>
<dbReference type="InterPro" id="IPR020845">
    <property type="entry name" value="AMP-binding_CS"/>
</dbReference>
<dbReference type="SUPFAM" id="SSF56801">
    <property type="entry name" value="Acetyl-CoA synthetase-like"/>
    <property type="match status" value="1"/>
</dbReference>
<evidence type="ECO:0000256" key="1">
    <source>
        <dbReference type="ARBA" id="ARBA00006432"/>
    </source>
</evidence>
<evidence type="ECO:0000259" key="6">
    <source>
        <dbReference type="Pfam" id="PF13193"/>
    </source>
</evidence>
<dbReference type="PANTHER" id="PTHR43605">
    <property type="entry name" value="ACYL-COENZYME A SYNTHETASE"/>
    <property type="match status" value="1"/>
</dbReference>
<dbReference type="PROSITE" id="PS00455">
    <property type="entry name" value="AMP_BINDING"/>
    <property type="match status" value="1"/>
</dbReference>
<dbReference type="FunFam" id="3.30.300.30:FF:000005">
    <property type="entry name" value="Acyl-coenzyme A synthetase ACSM5, mitochondrial"/>
    <property type="match status" value="1"/>
</dbReference>
<name>A0A0M3RAR7_9BACI</name>
<reference evidence="8" key="1">
    <citation type="submission" date="2015-08" db="EMBL/GenBank/DDBJ databases">
        <title>Genome sequencing project for genomic taxonomy and phylogenomics of Bacillus-like bacteria.</title>
        <authorList>
            <person name="Liu B."/>
            <person name="Wang J."/>
            <person name="Zhu Y."/>
            <person name="Liu G."/>
            <person name="Chen Q."/>
            <person name="Chen Z."/>
            <person name="Lan J."/>
            <person name="Che J."/>
            <person name="Ge C."/>
            <person name="Shi H."/>
            <person name="Pan Z."/>
            <person name="Liu X."/>
        </authorList>
    </citation>
    <scope>NUCLEOTIDE SEQUENCE [LARGE SCALE GENOMIC DNA]</scope>
    <source>
        <strain evidence="8">FJAT-4402</strain>
    </source>
</reference>
<dbReference type="InterPro" id="IPR042099">
    <property type="entry name" value="ANL_N_sf"/>
</dbReference>
<dbReference type="InterPro" id="IPR025110">
    <property type="entry name" value="AMP-bd_C"/>
</dbReference>
<accession>A0A0M3RAR7</accession>
<feature type="domain" description="AMP-dependent synthetase/ligase" evidence="5">
    <location>
        <begin position="23"/>
        <end position="383"/>
    </location>
</feature>
<dbReference type="InterPro" id="IPR045851">
    <property type="entry name" value="AMP-bd_C_sf"/>
</dbReference>
<proteinExistence type="inferred from homology"/>
<evidence type="ECO:0000256" key="3">
    <source>
        <dbReference type="ARBA" id="ARBA00022741"/>
    </source>
</evidence>
<protein>
    <submittedName>
        <fullName evidence="7">Acyl--CoA ligase</fullName>
    </submittedName>
</protein>
<keyword evidence="2 7" id="KW-0436">Ligase</keyword>
<dbReference type="Pfam" id="PF00501">
    <property type="entry name" value="AMP-binding"/>
    <property type="match status" value="1"/>
</dbReference>
<dbReference type="RefSeq" id="WP_053605488.1">
    <property type="nucleotide sequence ID" value="NZ_CP012600.1"/>
</dbReference>
<dbReference type="NCBIfam" id="NF047394">
    <property type="entry name" value="AcylCoAsynMbcS"/>
    <property type="match status" value="1"/>
</dbReference>
<comment type="similarity">
    <text evidence="1">Belongs to the ATP-dependent AMP-binding enzyme family.</text>
</comment>
<dbReference type="GO" id="GO:0015645">
    <property type="term" value="F:fatty acid ligase activity"/>
    <property type="evidence" value="ECO:0007669"/>
    <property type="project" value="TreeGrafter"/>
</dbReference>
<dbReference type="Pfam" id="PF13193">
    <property type="entry name" value="AMP-binding_C"/>
    <property type="match status" value="1"/>
</dbReference>
<dbReference type="AlphaFoldDB" id="A0A0M3RAR7"/>
<dbReference type="GO" id="GO:0004321">
    <property type="term" value="F:fatty-acyl-CoA synthase activity"/>
    <property type="evidence" value="ECO:0007669"/>
    <property type="project" value="TreeGrafter"/>
</dbReference>
<evidence type="ECO:0000259" key="5">
    <source>
        <dbReference type="Pfam" id="PF00501"/>
    </source>
</evidence>
<dbReference type="InterPro" id="IPR051087">
    <property type="entry name" value="Mitochondrial_ACSM"/>
</dbReference>